<dbReference type="InterPro" id="IPR017871">
    <property type="entry name" value="ABC_transporter-like_CS"/>
</dbReference>
<evidence type="ECO:0000259" key="9">
    <source>
        <dbReference type="PROSITE" id="PS50893"/>
    </source>
</evidence>
<dbReference type="GO" id="GO:0015408">
    <property type="term" value="F:ABC-type ferric iron transporter activity"/>
    <property type="evidence" value="ECO:0007669"/>
    <property type="project" value="InterPro"/>
</dbReference>
<proteinExistence type="predicted"/>
<keyword evidence="7" id="KW-0406">Ion transport</keyword>
<protein>
    <submittedName>
        <fullName evidence="10">Iron(III) transport system ATP-binding protein</fullName>
    </submittedName>
</protein>
<keyword evidence="6" id="KW-0408">Iron</keyword>
<evidence type="ECO:0000256" key="6">
    <source>
        <dbReference type="ARBA" id="ARBA00023004"/>
    </source>
</evidence>
<accession>A0A1I0B2F0</accession>
<dbReference type="SMART" id="SM00382">
    <property type="entry name" value="AAA"/>
    <property type="match status" value="1"/>
</dbReference>
<keyword evidence="2" id="KW-1003">Cell membrane</keyword>
<keyword evidence="1" id="KW-0813">Transport</keyword>
<evidence type="ECO:0000256" key="5">
    <source>
        <dbReference type="ARBA" id="ARBA00022840"/>
    </source>
</evidence>
<dbReference type="SUPFAM" id="SSF52540">
    <property type="entry name" value="P-loop containing nucleoside triphosphate hydrolases"/>
    <property type="match status" value="1"/>
</dbReference>
<dbReference type="PROSITE" id="PS50893">
    <property type="entry name" value="ABC_TRANSPORTER_2"/>
    <property type="match status" value="1"/>
</dbReference>
<dbReference type="InterPro" id="IPR027417">
    <property type="entry name" value="P-loop_NTPase"/>
</dbReference>
<reference evidence="10 11" key="1">
    <citation type="submission" date="2016-10" db="EMBL/GenBank/DDBJ databases">
        <authorList>
            <person name="de Groot N.N."/>
        </authorList>
    </citation>
    <scope>NUCLEOTIDE SEQUENCE [LARGE SCALE GENOMIC DNA]</scope>
    <source>
        <strain evidence="10 11">DSM 19706</strain>
    </source>
</reference>
<evidence type="ECO:0000256" key="8">
    <source>
        <dbReference type="ARBA" id="ARBA00023136"/>
    </source>
</evidence>
<keyword evidence="8" id="KW-0472">Membrane</keyword>
<dbReference type="Pfam" id="PF00005">
    <property type="entry name" value="ABC_tran"/>
    <property type="match status" value="1"/>
</dbReference>
<dbReference type="GO" id="GO:0005524">
    <property type="term" value="F:ATP binding"/>
    <property type="evidence" value="ECO:0007669"/>
    <property type="project" value="UniProtKB-KW"/>
</dbReference>
<dbReference type="FunFam" id="3.40.50.300:FF:000425">
    <property type="entry name" value="Probable ABC transporter, ATP-binding subunit"/>
    <property type="match status" value="1"/>
</dbReference>
<feature type="domain" description="ABC transporter" evidence="9">
    <location>
        <begin position="5"/>
        <end position="237"/>
    </location>
</feature>
<dbReference type="PROSITE" id="PS00211">
    <property type="entry name" value="ABC_TRANSPORTER_1"/>
    <property type="match status" value="1"/>
</dbReference>
<dbReference type="InterPro" id="IPR050093">
    <property type="entry name" value="ABC_SmlMolc_Importer"/>
</dbReference>
<keyword evidence="3" id="KW-0410">Iron transport</keyword>
<dbReference type="GO" id="GO:0016020">
    <property type="term" value="C:membrane"/>
    <property type="evidence" value="ECO:0007669"/>
    <property type="project" value="InterPro"/>
</dbReference>
<evidence type="ECO:0000256" key="2">
    <source>
        <dbReference type="ARBA" id="ARBA00022475"/>
    </source>
</evidence>
<organism evidence="10 11">
    <name type="scientific">Thalassotalea agarivorans</name>
    <name type="common">Thalassomonas agarivorans</name>
    <dbReference type="NCBI Taxonomy" id="349064"/>
    <lineage>
        <taxon>Bacteria</taxon>
        <taxon>Pseudomonadati</taxon>
        <taxon>Pseudomonadota</taxon>
        <taxon>Gammaproteobacteria</taxon>
        <taxon>Alteromonadales</taxon>
        <taxon>Colwelliaceae</taxon>
        <taxon>Thalassotalea</taxon>
    </lineage>
</organism>
<dbReference type="OrthoDB" id="9802264at2"/>
<evidence type="ECO:0000313" key="11">
    <source>
        <dbReference type="Proteomes" id="UP000199308"/>
    </source>
</evidence>
<dbReference type="EMBL" id="FOHK01000003">
    <property type="protein sequence ID" value="SET00247.1"/>
    <property type="molecule type" value="Genomic_DNA"/>
</dbReference>
<dbReference type="PANTHER" id="PTHR42781">
    <property type="entry name" value="SPERMIDINE/PUTRESCINE IMPORT ATP-BINDING PROTEIN POTA"/>
    <property type="match status" value="1"/>
</dbReference>
<sequence>MSDILVINELTVELQQQTIIADLSMSLQQGQILGLVGPSGCGKTTLLNAIAGFVDQQKGEIVLDTHIRISQKTPVPAEKRHVGMIFQDYALFPHLTVEKNIAFGIQTLPAQQQADRIARLVELLSLVGQEKKYPHQLSGGQQQRVAIARALATQPKLLLLDEPFSNIDARLRSELMVEMRALLKKLNISAIFVTHNKDEVFTFADQMAVMDNGQILQMGPPAQLSKHPNSWLVADFLQLGSWLPIDVKGNVADSVLGQLPIDEKDQLNGKYSLLLKPQDVMISADSQANIVIKHIGVTEYGFHYIADSLDQNNSLAFKQLSFYSETQYQLHQQLTAQVALHKFVVFASS</sequence>
<dbReference type="GO" id="GO:0016887">
    <property type="term" value="F:ATP hydrolysis activity"/>
    <property type="evidence" value="ECO:0007669"/>
    <property type="project" value="InterPro"/>
</dbReference>
<dbReference type="STRING" id="349064.SAMN05660429_00884"/>
<evidence type="ECO:0000256" key="4">
    <source>
        <dbReference type="ARBA" id="ARBA00022741"/>
    </source>
</evidence>
<evidence type="ECO:0000313" key="10">
    <source>
        <dbReference type="EMBL" id="SET00247.1"/>
    </source>
</evidence>
<dbReference type="GO" id="GO:0015697">
    <property type="term" value="P:quaternary ammonium group transport"/>
    <property type="evidence" value="ECO:0007669"/>
    <property type="project" value="UniProtKB-ARBA"/>
</dbReference>
<dbReference type="InterPro" id="IPR015853">
    <property type="entry name" value="ABC_transpr_FbpC"/>
</dbReference>
<name>A0A1I0B2F0_THASX</name>
<keyword evidence="11" id="KW-1185">Reference proteome</keyword>
<dbReference type="Gene3D" id="3.40.50.300">
    <property type="entry name" value="P-loop containing nucleotide triphosphate hydrolases"/>
    <property type="match status" value="1"/>
</dbReference>
<evidence type="ECO:0000256" key="3">
    <source>
        <dbReference type="ARBA" id="ARBA00022496"/>
    </source>
</evidence>
<dbReference type="InterPro" id="IPR003439">
    <property type="entry name" value="ABC_transporter-like_ATP-bd"/>
</dbReference>
<dbReference type="CDD" id="cd03259">
    <property type="entry name" value="ABC_Carb_Solutes_like"/>
    <property type="match status" value="1"/>
</dbReference>
<evidence type="ECO:0000256" key="1">
    <source>
        <dbReference type="ARBA" id="ARBA00022448"/>
    </source>
</evidence>
<dbReference type="PANTHER" id="PTHR42781:SF4">
    <property type="entry name" value="SPERMIDINE_PUTRESCINE IMPORT ATP-BINDING PROTEIN POTA"/>
    <property type="match status" value="1"/>
</dbReference>
<keyword evidence="4" id="KW-0547">Nucleotide-binding</keyword>
<dbReference type="AlphaFoldDB" id="A0A1I0B2F0"/>
<dbReference type="Proteomes" id="UP000199308">
    <property type="component" value="Unassembled WGS sequence"/>
</dbReference>
<gene>
    <name evidence="10" type="ORF">SAMN05660429_00884</name>
</gene>
<evidence type="ECO:0000256" key="7">
    <source>
        <dbReference type="ARBA" id="ARBA00023065"/>
    </source>
</evidence>
<dbReference type="InterPro" id="IPR003593">
    <property type="entry name" value="AAA+_ATPase"/>
</dbReference>
<dbReference type="RefSeq" id="WP_093327996.1">
    <property type="nucleotide sequence ID" value="NZ_AP027363.1"/>
</dbReference>
<keyword evidence="5 10" id="KW-0067">ATP-binding</keyword>